<evidence type="ECO:0000259" key="1">
    <source>
        <dbReference type="Pfam" id="PF12728"/>
    </source>
</evidence>
<evidence type="ECO:0000313" key="3">
    <source>
        <dbReference type="Proteomes" id="UP000022835"/>
    </source>
</evidence>
<evidence type="ECO:0000313" key="2">
    <source>
        <dbReference type="EMBL" id="KDE98355.1"/>
    </source>
</evidence>
<proteinExistence type="predicted"/>
<dbReference type="Proteomes" id="UP000022835">
    <property type="component" value="Unassembled WGS sequence"/>
</dbReference>
<dbReference type="InterPro" id="IPR041657">
    <property type="entry name" value="HTH_17"/>
</dbReference>
<sequence length="63" mass="7241">MHTEFSAELITVQAAADRLAVSRWMVYRLIWDGRVRSVQIGRCRRIVRQSFDDYLSGLIEGAA</sequence>
<dbReference type="NCBIfam" id="TIGR01764">
    <property type="entry name" value="excise"/>
    <property type="match status" value="1"/>
</dbReference>
<feature type="domain" description="Helix-turn-helix" evidence="1">
    <location>
        <begin position="10"/>
        <end position="56"/>
    </location>
</feature>
<name>A0A064CDG7_9MYCO</name>
<dbReference type="RefSeq" id="WP_036339733.1">
    <property type="nucleotide sequence ID" value="NZ_JALN02000001.1"/>
</dbReference>
<dbReference type="EMBL" id="JALN02000001">
    <property type="protein sequence ID" value="KDE98355.1"/>
    <property type="molecule type" value="Genomic_DNA"/>
</dbReference>
<accession>A0A064CDG7</accession>
<comment type="caution">
    <text evidence="2">The sequence shown here is derived from an EMBL/GenBank/DDBJ whole genome shotgun (WGS) entry which is preliminary data.</text>
</comment>
<organism evidence="2 3">
    <name type="scientific">Mycolicibacterium aromaticivorans JS19b1 = JCM 16368</name>
    <dbReference type="NCBI Taxonomy" id="1440774"/>
    <lineage>
        <taxon>Bacteria</taxon>
        <taxon>Bacillati</taxon>
        <taxon>Actinomycetota</taxon>
        <taxon>Actinomycetes</taxon>
        <taxon>Mycobacteriales</taxon>
        <taxon>Mycobacteriaceae</taxon>
        <taxon>Mycolicibacterium</taxon>
    </lineage>
</organism>
<keyword evidence="3" id="KW-1185">Reference proteome</keyword>
<protein>
    <recommendedName>
        <fullName evidence="1">Helix-turn-helix domain-containing protein</fullName>
    </recommendedName>
</protein>
<dbReference type="STRING" id="1440774.Y900_005235"/>
<dbReference type="AlphaFoldDB" id="A0A064CDG7"/>
<dbReference type="GO" id="GO:0003677">
    <property type="term" value="F:DNA binding"/>
    <property type="evidence" value="ECO:0007669"/>
    <property type="project" value="InterPro"/>
</dbReference>
<gene>
    <name evidence="2" type="ORF">Y900_005235</name>
</gene>
<dbReference type="Pfam" id="PF12728">
    <property type="entry name" value="HTH_17"/>
    <property type="match status" value="1"/>
</dbReference>
<reference evidence="2" key="1">
    <citation type="submission" date="2014-05" db="EMBL/GenBank/DDBJ databases">
        <title>Genome sequence of Mycobacterium aromaticivorans strain JS19b1T (= DSM 45407T).</title>
        <authorList>
            <person name="Kwak Y."/>
            <person name="Park G.-S."/>
            <person name="Li Q.X."/>
            <person name="Lee S.-E."/>
            <person name="Shin J.-H."/>
        </authorList>
    </citation>
    <scope>NUCLEOTIDE SEQUENCE [LARGE SCALE GENOMIC DNA]</scope>
    <source>
        <strain evidence="2">JS19b1</strain>
    </source>
</reference>
<dbReference type="InterPro" id="IPR010093">
    <property type="entry name" value="SinI_DNA-bd"/>
</dbReference>
<dbReference type="OrthoDB" id="1093249at2"/>